<evidence type="ECO:0000313" key="2">
    <source>
        <dbReference type="Proteomes" id="UP001055879"/>
    </source>
</evidence>
<accession>A0ACB8Z4B3</accession>
<sequence>MKEFEHLKVQLEAIILATNNFAAENFIGKGGFGKVYKGEIDVHSKGKSMVAFKRLDRAFGQGNPEFWKEIMMLSIYRHENIVSLLGFCDESDEKILMYEYASKRSLDLYLNNNDLSWIQRLNICIGAARGLAYLHNPVGNQLRVLHRDIKSSNILLDENWNAMISDFGLSKLGPANQRFSFLVSNVVGTIGYCDPLYAETGFVTKESDVYSFGVVLFEVLCGRLCVSNNNEKRQPLIGLARESYEGNKINNIIYTKIKDEINTKSLKVFTTLAYRCLKRDHMERPLMTEIVRVLESALHYQVSEDQTSFYNNDGEEEEDCSFEKEVDHHMIGDSSHISNENKRLREMLMIICDNYNSLQTHVMELIQNKEPLVSNPMKRKVDETFQQSSWKRTNEELSKTGIQRVYVHTDPSDKSLVLSMC</sequence>
<evidence type="ECO:0000313" key="1">
    <source>
        <dbReference type="EMBL" id="KAI3692216.1"/>
    </source>
</evidence>
<protein>
    <submittedName>
        <fullName evidence="1">Uncharacterized protein</fullName>
    </submittedName>
</protein>
<reference evidence="1 2" key="2">
    <citation type="journal article" date="2022" name="Mol. Ecol. Resour.">
        <title>The genomes of chicory, endive, great burdock and yacon provide insights into Asteraceae paleo-polyploidization history and plant inulin production.</title>
        <authorList>
            <person name="Fan W."/>
            <person name="Wang S."/>
            <person name="Wang H."/>
            <person name="Wang A."/>
            <person name="Jiang F."/>
            <person name="Liu H."/>
            <person name="Zhao H."/>
            <person name="Xu D."/>
            <person name="Zhang Y."/>
        </authorList>
    </citation>
    <scope>NUCLEOTIDE SEQUENCE [LARGE SCALE GENOMIC DNA]</scope>
    <source>
        <strain evidence="2">cv. Niubang</strain>
    </source>
</reference>
<name>A0ACB8Z4B3_ARCLA</name>
<comment type="caution">
    <text evidence="1">The sequence shown here is derived from an EMBL/GenBank/DDBJ whole genome shotgun (WGS) entry which is preliminary data.</text>
</comment>
<dbReference type="Proteomes" id="UP001055879">
    <property type="component" value="Linkage Group LG11"/>
</dbReference>
<proteinExistence type="predicted"/>
<keyword evidence="2" id="KW-1185">Reference proteome</keyword>
<reference evidence="2" key="1">
    <citation type="journal article" date="2022" name="Mol. Ecol. Resour.">
        <title>The genomes of chicory, endive, great burdock and yacon provide insights into Asteraceae palaeo-polyploidization history and plant inulin production.</title>
        <authorList>
            <person name="Fan W."/>
            <person name="Wang S."/>
            <person name="Wang H."/>
            <person name="Wang A."/>
            <person name="Jiang F."/>
            <person name="Liu H."/>
            <person name="Zhao H."/>
            <person name="Xu D."/>
            <person name="Zhang Y."/>
        </authorList>
    </citation>
    <scope>NUCLEOTIDE SEQUENCE [LARGE SCALE GENOMIC DNA]</scope>
    <source>
        <strain evidence="2">cv. Niubang</strain>
    </source>
</reference>
<dbReference type="EMBL" id="CM042057">
    <property type="protein sequence ID" value="KAI3692216.1"/>
    <property type="molecule type" value="Genomic_DNA"/>
</dbReference>
<gene>
    <name evidence="1" type="ORF">L6452_32027</name>
</gene>
<organism evidence="1 2">
    <name type="scientific">Arctium lappa</name>
    <name type="common">Greater burdock</name>
    <name type="synonym">Lappa major</name>
    <dbReference type="NCBI Taxonomy" id="4217"/>
    <lineage>
        <taxon>Eukaryota</taxon>
        <taxon>Viridiplantae</taxon>
        <taxon>Streptophyta</taxon>
        <taxon>Embryophyta</taxon>
        <taxon>Tracheophyta</taxon>
        <taxon>Spermatophyta</taxon>
        <taxon>Magnoliopsida</taxon>
        <taxon>eudicotyledons</taxon>
        <taxon>Gunneridae</taxon>
        <taxon>Pentapetalae</taxon>
        <taxon>asterids</taxon>
        <taxon>campanulids</taxon>
        <taxon>Asterales</taxon>
        <taxon>Asteraceae</taxon>
        <taxon>Carduoideae</taxon>
        <taxon>Cardueae</taxon>
        <taxon>Arctiinae</taxon>
        <taxon>Arctium</taxon>
    </lineage>
</organism>